<evidence type="ECO:0000313" key="10">
    <source>
        <dbReference type="Proteomes" id="UP000198558"/>
    </source>
</evidence>
<keyword evidence="5 7" id="KW-1133">Transmembrane helix</keyword>
<evidence type="ECO:0000256" key="1">
    <source>
        <dbReference type="ARBA" id="ARBA00004651"/>
    </source>
</evidence>
<feature type="domain" description="VTT" evidence="8">
    <location>
        <begin position="30"/>
        <end position="156"/>
    </location>
</feature>
<evidence type="ECO:0000256" key="5">
    <source>
        <dbReference type="ARBA" id="ARBA00022989"/>
    </source>
</evidence>
<dbReference type="Pfam" id="PF09335">
    <property type="entry name" value="VTT_dom"/>
    <property type="match status" value="1"/>
</dbReference>
<name>A0A1I0H4L9_9FIRM</name>
<feature type="transmembrane region" description="Helical" evidence="7">
    <location>
        <begin position="169"/>
        <end position="186"/>
    </location>
</feature>
<sequence length="192" mass="21924">MLTSILALINLYGYKAIFILITIENIFPPIPCEVILTFGGFLTTISTLQPHAVIIVATLGSYLGAVILYFMGYLIKTDRLKEILVYCHFKENDFDRSVKWFDKYSSLAVLLGRLVPIIRSIISIPAGITKMNFFNFSIYTLFGSIIWNTILVFLGILLGNNWILISKYLKQYALITGIIFLIIIMIKKRKRL</sequence>
<evidence type="ECO:0000256" key="6">
    <source>
        <dbReference type="ARBA" id="ARBA00023136"/>
    </source>
</evidence>
<gene>
    <name evidence="9" type="ORF">SAMN04489758_14210</name>
</gene>
<dbReference type="GeneID" id="78289299"/>
<comment type="subcellular location">
    <subcellularLocation>
        <location evidence="1">Cell membrane</location>
        <topology evidence="1">Multi-pass membrane protein</topology>
    </subcellularLocation>
</comment>
<keyword evidence="4 7" id="KW-0812">Transmembrane</keyword>
<reference evidence="10" key="1">
    <citation type="submission" date="2016-10" db="EMBL/GenBank/DDBJ databases">
        <authorList>
            <person name="Varghese N."/>
            <person name="Submissions S."/>
        </authorList>
    </citation>
    <scope>NUCLEOTIDE SEQUENCE [LARGE SCALE GENOMIC DNA]</scope>
    <source>
        <strain evidence="10">DSM 1551</strain>
    </source>
</reference>
<dbReference type="EMBL" id="FOIN01000042">
    <property type="protein sequence ID" value="SET78655.1"/>
    <property type="molecule type" value="Genomic_DNA"/>
</dbReference>
<dbReference type="OrthoDB" id="9813426at2"/>
<evidence type="ECO:0000256" key="4">
    <source>
        <dbReference type="ARBA" id="ARBA00022692"/>
    </source>
</evidence>
<evidence type="ECO:0000259" key="8">
    <source>
        <dbReference type="Pfam" id="PF09335"/>
    </source>
</evidence>
<comment type="similarity">
    <text evidence="2">Belongs to the DedA family.</text>
</comment>
<feature type="transmembrane region" description="Helical" evidence="7">
    <location>
        <begin position="138"/>
        <end position="163"/>
    </location>
</feature>
<dbReference type="InterPro" id="IPR032816">
    <property type="entry name" value="VTT_dom"/>
</dbReference>
<evidence type="ECO:0000256" key="2">
    <source>
        <dbReference type="ARBA" id="ARBA00010792"/>
    </source>
</evidence>
<accession>A0A1I0H4L9</accession>
<dbReference type="RefSeq" id="WP_092356126.1">
    <property type="nucleotide sequence ID" value="NZ_CAMJBU010000150.1"/>
</dbReference>
<keyword evidence="10" id="KW-1185">Reference proteome</keyword>
<keyword evidence="3" id="KW-1003">Cell membrane</keyword>
<dbReference type="PANTHER" id="PTHR42709:SF6">
    <property type="entry name" value="UNDECAPRENYL PHOSPHATE TRANSPORTER A"/>
    <property type="match status" value="1"/>
</dbReference>
<dbReference type="InterPro" id="IPR051311">
    <property type="entry name" value="DedA_domain"/>
</dbReference>
<protein>
    <submittedName>
        <fullName evidence="9">Membrane protein DedA, SNARE-associated domain</fullName>
    </submittedName>
</protein>
<dbReference type="GO" id="GO:0005886">
    <property type="term" value="C:plasma membrane"/>
    <property type="evidence" value="ECO:0007669"/>
    <property type="project" value="UniProtKB-SubCell"/>
</dbReference>
<feature type="transmembrane region" description="Helical" evidence="7">
    <location>
        <begin position="12"/>
        <end position="31"/>
    </location>
</feature>
<proteinExistence type="inferred from homology"/>
<organism evidence="9 10">
    <name type="scientific">Thomasclavelia cocleata</name>
    <dbReference type="NCBI Taxonomy" id="69824"/>
    <lineage>
        <taxon>Bacteria</taxon>
        <taxon>Bacillati</taxon>
        <taxon>Bacillota</taxon>
        <taxon>Erysipelotrichia</taxon>
        <taxon>Erysipelotrichales</taxon>
        <taxon>Coprobacillaceae</taxon>
        <taxon>Thomasclavelia</taxon>
    </lineage>
</organism>
<evidence type="ECO:0000256" key="7">
    <source>
        <dbReference type="SAM" id="Phobius"/>
    </source>
</evidence>
<evidence type="ECO:0000313" key="9">
    <source>
        <dbReference type="EMBL" id="SET78655.1"/>
    </source>
</evidence>
<evidence type="ECO:0000256" key="3">
    <source>
        <dbReference type="ARBA" id="ARBA00022475"/>
    </source>
</evidence>
<dbReference type="AlphaFoldDB" id="A0A1I0H4L9"/>
<dbReference type="Proteomes" id="UP000198558">
    <property type="component" value="Unassembled WGS sequence"/>
</dbReference>
<dbReference type="PANTHER" id="PTHR42709">
    <property type="entry name" value="ALKALINE PHOSPHATASE LIKE PROTEIN"/>
    <property type="match status" value="1"/>
</dbReference>
<feature type="transmembrane region" description="Helical" evidence="7">
    <location>
        <begin position="51"/>
        <end position="75"/>
    </location>
</feature>
<keyword evidence="6 7" id="KW-0472">Membrane</keyword>